<dbReference type="EMBL" id="UINC01029537">
    <property type="protein sequence ID" value="SVB12425.1"/>
    <property type="molecule type" value="Genomic_DNA"/>
</dbReference>
<name>A0A382BF43_9ZZZZ</name>
<organism evidence="2">
    <name type="scientific">marine metagenome</name>
    <dbReference type="NCBI Taxonomy" id="408172"/>
    <lineage>
        <taxon>unclassified sequences</taxon>
        <taxon>metagenomes</taxon>
        <taxon>ecological metagenomes</taxon>
    </lineage>
</organism>
<reference evidence="2" key="1">
    <citation type="submission" date="2018-05" db="EMBL/GenBank/DDBJ databases">
        <authorList>
            <person name="Lanie J.A."/>
            <person name="Ng W.-L."/>
            <person name="Kazmierczak K.M."/>
            <person name="Andrzejewski T.M."/>
            <person name="Davidsen T.M."/>
            <person name="Wayne K.J."/>
            <person name="Tettelin H."/>
            <person name="Glass J.I."/>
            <person name="Rusch D."/>
            <person name="Podicherti R."/>
            <person name="Tsui H.-C.T."/>
            <person name="Winkler M.E."/>
        </authorList>
    </citation>
    <scope>NUCLEOTIDE SEQUENCE</scope>
</reference>
<evidence type="ECO:0000313" key="2">
    <source>
        <dbReference type="EMBL" id="SVB12425.1"/>
    </source>
</evidence>
<gene>
    <name evidence="2" type="ORF">METZ01_LOCUS165279</name>
</gene>
<feature type="transmembrane region" description="Helical" evidence="1">
    <location>
        <begin position="108"/>
        <end position="131"/>
    </location>
</feature>
<dbReference type="AlphaFoldDB" id="A0A382BF43"/>
<feature type="transmembrane region" description="Helical" evidence="1">
    <location>
        <begin position="66"/>
        <end position="87"/>
    </location>
</feature>
<feature type="transmembrane region" description="Helical" evidence="1">
    <location>
        <begin position="6"/>
        <end position="27"/>
    </location>
</feature>
<keyword evidence="1" id="KW-0472">Membrane</keyword>
<evidence type="ECO:0000256" key="1">
    <source>
        <dbReference type="SAM" id="Phobius"/>
    </source>
</evidence>
<accession>A0A382BF43</accession>
<feature type="transmembrane region" description="Helical" evidence="1">
    <location>
        <begin position="34"/>
        <end position="54"/>
    </location>
</feature>
<protein>
    <submittedName>
        <fullName evidence="2">Uncharacterized protein</fullName>
    </submittedName>
</protein>
<proteinExistence type="predicted"/>
<keyword evidence="1" id="KW-1133">Transmembrane helix</keyword>
<sequence>MEIKHLLFWGMFGLTVELFFTALVASIKKKNINLIGHTSIWMFPIYSLGLTYGFDFVKEIIALNYLRYLSYPFWIWGVELLIGYPISKFGIRIWDYRYLSDNKHWRGIISFVHFPVWILFGILVELVSNFIK</sequence>
<keyword evidence="1" id="KW-0812">Transmembrane</keyword>